<gene>
    <name evidence="1" type="ORF">MCOR_8950</name>
</gene>
<dbReference type="AlphaFoldDB" id="A0A6J8AL29"/>
<protein>
    <recommendedName>
        <fullName evidence="3">Endonuclease/exonuclease/phosphatase domain-containing protein</fullName>
    </recommendedName>
</protein>
<accession>A0A6J8AL29</accession>
<organism evidence="1 2">
    <name type="scientific">Mytilus coruscus</name>
    <name type="common">Sea mussel</name>
    <dbReference type="NCBI Taxonomy" id="42192"/>
    <lineage>
        <taxon>Eukaryota</taxon>
        <taxon>Metazoa</taxon>
        <taxon>Spiralia</taxon>
        <taxon>Lophotrochozoa</taxon>
        <taxon>Mollusca</taxon>
        <taxon>Bivalvia</taxon>
        <taxon>Autobranchia</taxon>
        <taxon>Pteriomorphia</taxon>
        <taxon>Mytilida</taxon>
        <taxon>Mytiloidea</taxon>
        <taxon>Mytilidae</taxon>
        <taxon>Mytilinae</taxon>
        <taxon>Mytilus</taxon>
    </lineage>
</organism>
<evidence type="ECO:0000313" key="1">
    <source>
        <dbReference type="EMBL" id="CAC5369936.1"/>
    </source>
</evidence>
<dbReference type="Proteomes" id="UP000507470">
    <property type="component" value="Unassembled WGS sequence"/>
</dbReference>
<keyword evidence="2" id="KW-1185">Reference proteome</keyword>
<evidence type="ECO:0000313" key="2">
    <source>
        <dbReference type="Proteomes" id="UP000507470"/>
    </source>
</evidence>
<sequence length="212" mass="24528">MNASLHRDNRRRDKVFEEFKNINNLHIPDSYPIKSTFFHHNGKYTSKLIIFCLMKKIIQQLKPAVKIATRHPTNTSDHKLVTANMAINVKKITIYNIQNNVESRIQKLESVLHKAGMKSIPRYRKLKTLKPVDKGIWNSKISQASTEAKSAHKSWKDKTLKSGCGFRKAKSQKQKTLSATITETPHASKKEKFINEIMQASEKDRKTFHKFI</sequence>
<name>A0A6J8AL29_MYTCO</name>
<evidence type="ECO:0008006" key="3">
    <source>
        <dbReference type="Google" id="ProtNLM"/>
    </source>
</evidence>
<dbReference type="EMBL" id="CACVKT020001634">
    <property type="protein sequence ID" value="CAC5369936.1"/>
    <property type="molecule type" value="Genomic_DNA"/>
</dbReference>
<proteinExistence type="predicted"/>
<reference evidence="1 2" key="1">
    <citation type="submission" date="2020-06" db="EMBL/GenBank/DDBJ databases">
        <authorList>
            <person name="Li R."/>
            <person name="Bekaert M."/>
        </authorList>
    </citation>
    <scope>NUCLEOTIDE SEQUENCE [LARGE SCALE GENOMIC DNA]</scope>
    <source>
        <strain evidence="2">wild</strain>
    </source>
</reference>